<protein>
    <recommendedName>
        <fullName evidence="3">histidine kinase</fullName>
        <ecNumber evidence="3">2.7.13.3</ecNumber>
    </recommendedName>
</protein>
<dbReference type="Pfam" id="PF02518">
    <property type="entry name" value="HATPase_c"/>
    <property type="match status" value="1"/>
</dbReference>
<evidence type="ECO:0000256" key="8">
    <source>
        <dbReference type="ARBA" id="ARBA00022840"/>
    </source>
</evidence>
<evidence type="ECO:0000256" key="10">
    <source>
        <dbReference type="ARBA" id="ARBA00023012"/>
    </source>
</evidence>
<feature type="transmembrane region" description="Helical" evidence="14">
    <location>
        <begin position="79"/>
        <end position="99"/>
    </location>
</feature>
<evidence type="ECO:0000256" key="5">
    <source>
        <dbReference type="ARBA" id="ARBA00022553"/>
    </source>
</evidence>
<dbReference type="PROSITE" id="PS50109">
    <property type="entry name" value="HIS_KIN"/>
    <property type="match status" value="1"/>
</dbReference>
<keyword evidence="19" id="KW-1185">Reference proteome</keyword>
<accession>A0ABV7V477</accession>
<dbReference type="SUPFAM" id="SSF52172">
    <property type="entry name" value="CheY-like"/>
    <property type="match status" value="2"/>
</dbReference>
<feature type="domain" description="HPt" evidence="17">
    <location>
        <begin position="802"/>
        <end position="899"/>
    </location>
</feature>
<gene>
    <name evidence="18" type="ORF">ACFOOT_10760</name>
</gene>
<dbReference type="Gene3D" id="1.10.287.130">
    <property type="match status" value="1"/>
</dbReference>
<feature type="domain" description="Histidine kinase" evidence="15">
    <location>
        <begin position="219"/>
        <end position="440"/>
    </location>
</feature>
<evidence type="ECO:0000256" key="13">
    <source>
        <dbReference type="PROSITE-ProRule" id="PRU00169"/>
    </source>
</evidence>
<dbReference type="SUPFAM" id="SSF47226">
    <property type="entry name" value="Histidine-containing phosphotransfer domain, HPT domain"/>
    <property type="match status" value="1"/>
</dbReference>
<keyword evidence="7" id="KW-0547">Nucleotide-binding</keyword>
<dbReference type="Pfam" id="PF00512">
    <property type="entry name" value="HisKA"/>
    <property type="match status" value="1"/>
</dbReference>
<dbReference type="EMBL" id="JBHRYE010000017">
    <property type="protein sequence ID" value="MFC3671905.1"/>
    <property type="molecule type" value="Genomic_DNA"/>
</dbReference>
<evidence type="ECO:0000313" key="19">
    <source>
        <dbReference type="Proteomes" id="UP001595683"/>
    </source>
</evidence>
<proteinExistence type="predicted"/>
<dbReference type="SMART" id="SM00448">
    <property type="entry name" value="REC"/>
    <property type="match status" value="2"/>
</dbReference>
<evidence type="ECO:0000256" key="11">
    <source>
        <dbReference type="ARBA" id="ARBA00023136"/>
    </source>
</evidence>
<dbReference type="PRINTS" id="PR00344">
    <property type="entry name" value="BCTRLSENSOR"/>
</dbReference>
<evidence type="ECO:0000256" key="6">
    <source>
        <dbReference type="ARBA" id="ARBA00022692"/>
    </source>
</evidence>
<name>A0ABV7V477_9SPHN</name>
<evidence type="ECO:0000259" key="16">
    <source>
        <dbReference type="PROSITE" id="PS50110"/>
    </source>
</evidence>
<dbReference type="InterPro" id="IPR011006">
    <property type="entry name" value="CheY-like_superfamily"/>
</dbReference>
<dbReference type="Gene3D" id="1.20.120.160">
    <property type="entry name" value="HPT domain"/>
    <property type="match status" value="1"/>
</dbReference>
<feature type="transmembrane region" description="Helical" evidence="14">
    <location>
        <begin position="154"/>
        <end position="174"/>
    </location>
</feature>
<dbReference type="Pfam" id="PF01627">
    <property type="entry name" value="Hpt"/>
    <property type="match status" value="1"/>
</dbReference>
<dbReference type="PROSITE" id="PS50894">
    <property type="entry name" value="HPT"/>
    <property type="match status" value="1"/>
</dbReference>
<keyword evidence="5 13" id="KW-0597">Phosphoprotein</keyword>
<comment type="caution">
    <text evidence="18">The sequence shown here is derived from an EMBL/GenBank/DDBJ whole genome shotgun (WGS) entry which is preliminary data.</text>
</comment>
<keyword evidence="4" id="KW-1003">Cell membrane</keyword>
<evidence type="ECO:0000256" key="12">
    <source>
        <dbReference type="PROSITE-ProRule" id="PRU00110"/>
    </source>
</evidence>
<feature type="modified residue" description="4-aspartylphosphate" evidence="13">
    <location>
        <position position="513"/>
    </location>
</feature>
<feature type="modified residue" description="4-aspartylphosphate" evidence="13">
    <location>
        <position position="678"/>
    </location>
</feature>
<dbReference type="SUPFAM" id="SSF47384">
    <property type="entry name" value="Homodimeric domain of signal transducing histidine kinase"/>
    <property type="match status" value="1"/>
</dbReference>
<dbReference type="InterPro" id="IPR036097">
    <property type="entry name" value="HisK_dim/P_sf"/>
</dbReference>
<dbReference type="SUPFAM" id="SSF55874">
    <property type="entry name" value="ATPase domain of HSP90 chaperone/DNA topoisomerase II/histidine kinase"/>
    <property type="match status" value="1"/>
</dbReference>
<evidence type="ECO:0000259" key="17">
    <source>
        <dbReference type="PROSITE" id="PS50894"/>
    </source>
</evidence>
<dbReference type="InterPro" id="IPR008207">
    <property type="entry name" value="Sig_transdc_His_kin_Hpt_dom"/>
</dbReference>
<keyword evidence="10" id="KW-0902">Two-component regulatory system</keyword>
<feature type="transmembrane region" description="Helical" evidence="14">
    <location>
        <begin position="125"/>
        <end position="148"/>
    </location>
</feature>
<keyword evidence="6 14" id="KW-0812">Transmembrane</keyword>
<organism evidence="18 19">
    <name type="scientific">Novosphingobium pokkalii</name>
    <dbReference type="NCBI Taxonomy" id="1770194"/>
    <lineage>
        <taxon>Bacteria</taxon>
        <taxon>Pseudomonadati</taxon>
        <taxon>Pseudomonadota</taxon>
        <taxon>Alphaproteobacteria</taxon>
        <taxon>Sphingomonadales</taxon>
        <taxon>Sphingomonadaceae</taxon>
        <taxon>Novosphingobium</taxon>
    </lineage>
</organism>
<keyword evidence="9 14" id="KW-1133">Transmembrane helix</keyword>
<dbReference type="InterPro" id="IPR004358">
    <property type="entry name" value="Sig_transdc_His_kin-like_C"/>
</dbReference>
<dbReference type="InterPro" id="IPR001789">
    <property type="entry name" value="Sig_transdc_resp-reg_receiver"/>
</dbReference>
<evidence type="ECO:0000256" key="2">
    <source>
        <dbReference type="ARBA" id="ARBA00004651"/>
    </source>
</evidence>
<feature type="transmembrane region" description="Helical" evidence="14">
    <location>
        <begin position="51"/>
        <end position="67"/>
    </location>
</feature>
<dbReference type="SMART" id="SM00387">
    <property type="entry name" value="HATPase_c"/>
    <property type="match status" value="1"/>
</dbReference>
<reference evidence="19" key="1">
    <citation type="journal article" date="2019" name="Int. J. Syst. Evol. Microbiol.">
        <title>The Global Catalogue of Microorganisms (GCM) 10K type strain sequencing project: providing services to taxonomists for standard genome sequencing and annotation.</title>
        <authorList>
            <consortium name="The Broad Institute Genomics Platform"/>
            <consortium name="The Broad Institute Genome Sequencing Center for Infectious Disease"/>
            <person name="Wu L."/>
            <person name="Ma J."/>
        </authorList>
    </citation>
    <scope>NUCLEOTIDE SEQUENCE [LARGE SCALE GENOMIC DNA]</scope>
    <source>
        <strain evidence="19">KCTC 42224</strain>
    </source>
</reference>
<evidence type="ECO:0000313" key="18">
    <source>
        <dbReference type="EMBL" id="MFC3671905.1"/>
    </source>
</evidence>
<dbReference type="PANTHER" id="PTHR45339:SF1">
    <property type="entry name" value="HYBRID SIGNAL TRANSDUCTION HISTIDINE KINASE J"/>
    <property type="match status" value="1"/>
</dbReference>
<dbReference type="RefSeq" id="WP_191323840.1">
    <property type="nucleotide sequence ID" value="NZ_BMZP01000006.1"/>
</dbReference>
<dbReference type="CDD" id="cd00088">
    <property type="entry name" value="HPT"/>
    <property type="match status" value="1"/>
</dbReference>
<dbReference type="CDD" id="cd00082">
    <property type="entry name" value="HisKA"/>
    <property type="match status" value="1"/>
</dbReference>
<keyword evidence="11 14" id="KW-0472">Membrane</keyword>
<dbReference type="PANTHER" id="PTHR45339">
    <property type="entry name" value="HYBRID SIGNAL TRANSDUCTION HISTIDINE KINASE J"/>
    <property type="match status" value="1"/>
</dbReference>
<comment type="subcellular location">
    <subcellularLocation>
        <location evidence="2">Cell membrane</location>
        <topology evidence="2">Multi-pass membrane protein</topology>
    </subcellularLocation>
</comment>
<dbReference type="InterPro" id="IPR036641">
    <property type="entry name" value="HPT_dom_sf"/>
</dbReference>
<feature type="transmembrane region" description="Helical" evidence="14">
    <location>
        <begin position="27"/>
        <end position="45"/>
    </location>
</feature>
<evidence type="ECO:0000256" key="4">
    <source>
        <dbReference type="ARBA" id="ARBA00022475"/>
    </source>
</evidence>
<evidence type="ECO:0000256" key="9">
    <source>
        <dbReference type="ARBA" id="ARBA00022989"/>
    </source>
</evidence>
<dbReference type="Gene3D" id="3.30.565.10">
    <property type="entry name" value="Histidine kinase-like ATPase, C-terminal domain"/>
    <property type="match status" value="1"/>
</dbReference>
<dbReference type="CDD" id="cd16922">
    <property type="entry name" value="HATPase_EvgS-ArcB-TorS-like"/>
    <property type="match status" value="1"/>
</dbReference>
<feature type="modified residue" description="Phosphohistidine" evidence="12">
    <location>
        <position position="845"/>
    </location>
</feature>
<dbReference type="Gene3D" id="3.40.50.2300">
    <property type="match status" value="2"/>
</dbReference>
<evidence type="ECO:0000256" key="7">
    <source>
        <dbReference type="ARBA" id="ARBA00022741"/>
    </source>
</evidence>
<dbReference type="InterPro" id="IPR036890">
    <property type="entry name" value="HATPase_C_sf"/>
</dbReference>
<evidence type="ECO:0000259" key="15">
    <source>
        <dbReference type="PROSITE" id="PS50109"/>
    </source>
</evidence>
<dbReference type="SMART" id="SM00388">
    <property type="entry name" value="HisKA"/>
    <property type="match status" value="1"/>
</dbReference>
<dbReference type="InterPro" id="IPR003594">
    <property type="entry name" value="HATPase_dom"/>
</dbReference>
<dbReference type="InterPro" id="IPR005467">
    <property type="entry name" value="His_kinase_dom"/>
</dbReference>
<dbReference type="EC" id="2.7.13.3" evidence="3"/>
<evidence type="ECO:0000256" key="14">
    <source>
        <dbReference type="SAM" id="Phobius"/>
    </source>
</evidence>
<evidence type="ECO:0000256" key="1">
    <source>
        <dbReference type="ARBA" id="ARBA00000085"/>
    </source>
</evidence>
<evidence type="ECO:0000256" key="3">
    <source>
        <dbReference type="ARBA" id="ARBA00012438"/>
    </source>
</evidence>
<dbReference type="CDD" id="cd17546">
    <property type="entry name" value="REC_hyHK_CKI1_RcsC-like"/>
    <property type="match status" value="2"/>
</dbReference>
<dbReference type="PROSITE" id="PS50110">
    <property type="entry name" value="RESPONSE_REGULATORY"/>
    <property type="match status" value="2"/>
</dbReference>
<feature type="domain" description="Response regulatory" evidence="16">
    <location>
        <begin position="627"/>
        <end position="745"/>
    </location>
</feature>
<dbReference type="InterPro" id="IPR003661">
    <property type="entry name" value="HisK_dim/P_dom"/>
</dbReference>
<feature type="domain" description="Response regulatory" evidence="16">
    <location>
        <begin position="459"/>
        <end position="581"/>
    </location>
</feature>
<keyword evidence="8" id="KW-0067">ATP-binding</keyword>
<dbReference type="Proteomes" id="UP001595683">
    <property type="component" value="Unassembled WGS sequence"/>
</dbReference>
<comment type="catalytic activity">
    <reaction evidence="1">
        <text>ATP + protein L-histidine = ADP + protein N-phospho-L-histidine.</text>
        <dbReference type="EC" id="2.7.13.3"/>
    </reaction>
</comment>
<sequence length="997" mass="106236">MTIAISPDAVNRPETELDDVRRRFGRFLVVLLWAHVPLLVTVAWLAGQSPLGAGAAGAVLALAYHLMWWQQGIARATRYLSAVALVGEPALLLFLMQGHAWQMDMHMYFFAMLALTIAWCDRGAILMAATATALHHLVLLYALPYAVFPGEGNIARVLLHAIIVAFQTAVLVWLSDRLVESVQRVTAMGEEIRAKNLALEERTREAENATRAKSLFLANMSHEIRTPMNAILGFCHLAQRTALNPRQQVYVARIAEAGASLLRLINDILDYSKNEAGKLSLETRPFDVRAAVESQVQMLGADAEAKGVSLRTAIGPRVPQMVVGDELRFGQVLLNLLSNAVKFTEKGVVMVGIDLVATGEGTVTLECAVRDIGIGMTAQARDALFSSFTQADSSMTRRFGGTGLGLAISRQIVEQMGGGITVDSTPGMGSVFTFRVVLGDAGSLSRAGLLPPPGLAGLRILAADDNAASRQIVQELFADWNMPVDLVASGEEALAAIEAAVVAGRPFDLVLLDWRMPGLSGMDTVKAMRTRVPHGCLPATLLVTAYGADEFLGDLERADVDAFLTKPLQPRALVETLCHLFPERAERTGGGISPIGAGSGTGVAPSVPMPDPVVEAPRLPERLRGARVLLAEDNEINREIAMELLGDAGLEVDCAENGRIACAMVAAQNGAYAAVLMDVQMPEMDGIEATTRIRRTWDAQTLPIIAMTAHAYAEERQRCLDAGMNDHIAKPVDPALLVRTLERWLRVPDLLRGARPADGPPVEGQGADAAWSAPVANGAVANPEAHLPDHLPPFGIPAALARVNGKRTLLLKLISDFADIYAATPGALASLVDEGRLAEARRLAHSLKGVAGSLELPQVQAVAGRIERLLAAEQTFGLEQEIALLGRELEPAVNAARSLAPPIASGVHPATAAGLAPIDAAAVTEARDGLVDLVQRRSLAARAAFAVYAQALGLPEAARQAHPVRLALERLDYGRAMALLEAEQSPAPIGRERGAVA</sequence>
<dbReference type="Pfam" id="PF00072">
    <property type="entry name" value="Response_reg"/>
    <property type="match status" value="2"/>
</dbReference>